<keyword evidence="4" id="KW-0997">Cell inner membrane</keyword>
<reference evidence="10" key="1">
    <citation type="submission" date="2022-08" db="UniProtKB">
        <authorList>
            <consortium name="EnsemblMetazoa"/>
        </authorList>
    </citation>
    <scope>IDENTIFICATION</scope>
    <source>
        <strain evidence="10">05x7-T-G4-1.051#20</strain>
    </source>
</reference>
<evidence type="ECO:0008006" key="12">
    <source>
        <dbReference type="Google" id="ProtNLM"/>
    </source>
</evidence>
<feature type="transmembrane region" description="Helical" evidence="9">
    <location>
        <begin position="357"/>
        <end position="380"/>
    </location>
</feature>
<dbReference type="PROSITE" id="PS51257">
    <property type="entry name" value="PROKAR_LIPOPROTEIN"/>
    <property type="match status" value="1"/>
</dbReference>
<proteinExistence type="predicted"/>
<keyword evidence="11" id="KW-1185">Reference proteome</keyword>
<dbReference type="OMA" id="MIIGSRM"/>
<feature type="transmembrane region" description="Helical" evidence="9">
    <location>
        <begin position="107"/>
        <end position="131"/>
    </location>
</feature>
<feature type="transmembrane region" description="Helical" evidence="9">
    <location>
        <begin position="317"/>
        <end position="337"/>
    </location>
</feature>
<evidence type="ECO:0000256" key="9">
    <source>
        <dbReference type="SAM" id="Phobius"/>
    </source>
</evidence>
<dbReference type="AlphaFoldDB" id="A0A8W8I937"/>
<name>A0A8W8I937_MAGGI</name>
<dbReference type="PANTHER" id="PTHR30574">
    <property type="entry name" value="INNER MEMBRANE PROTEIN YEDE"/>
    <property type="match status" value="1"/>
</dbReference>
<dbReference type="InterPro" id="IPR007272">
    <property type="entry name" value="Sulf_transp_TsuA/YedE"/>
</dbReference>
<dbReference type="EnsemblMetazoa" id="G13155.2">
    <property type="protein sequence ID" value="G13155.2:cds"/>
    <property type="gene ID" value="G13155"/>
</dbReference>
<feature type="transmembrane region" description="Helical" evidence="9">
    <location>
        <begin position="292"/>
        <end position="311"/>
    </location>
</feature>
<feature type="transmembrane region" description="Helical" evidence="9">
    <location>
        <begin position="179"/>
        <end position="202"/>
    </location>
</feature>
<dbReference type="PANTHER" id="PTHR30574:SF1">
    <property type="entry name" value="SULPHUR TRANSPORT DOMAIN-CONTAINING PROTEIN"/>
    <property type="match status" value="1"/>
</dbReference>
<protein>
    <recommendedName>
        <fullName evidence="12">Sulphur transport domain-containing protein</fullName>
    </recommendedName>
</protein>
<sequence>MTSRRNLQEVPMGDDNRPTPTRTVTSLAVSAACGLVFGFAIEKGKVYEPAVVKNQMFLSQFIMMKMFLSGIISGMFVLAVMSMLPFTRRQYLGAKSVFVRGLREKGFLTTLSGGALLGSGMAIAGSCPGVILAQLGSGTQNSMYTLLGALFGTLLYGILEPVVTDLTKPAQTIRFQFLYNVYGSPFFVMALPSAAVLSLVVFTLELAYPWEEEINITDSVYQSSSWITSPAWPPFVSGITVGSLQIPVVLVIGDTLGASSSFCTITSQFFLHKSSKRLSPYLLKFQSGIKNWWQVAFVLSSIFGAFLSSILSGTYSSVAGVSIVQSFVGGALILFGARMAGGCTSGHGLSGIGLLNLLSISTMAAMFVGGVLTAMILQWIS</sequence>
<evidence type="ECO:0000256" key="8">
    <source>
        <dbReference type="SAM" id="MobiDB-lite"/>
    </source>
</evidence>
<dbReference type="Pfam" id="PF04143">
    <property type="entry name" value="Sulf_transp"/>
    <property type="match status" value="1"/>
</dbReference>
<evidence type="ECO:0000256" key="7">
    <source>
        <dbReference type="ARBA" id="ARBA00023136"/>
    </source>
</evidence>
<feature type="transmembrane region" description="Helical" evidence="9">
    <location>
        <begin position="61"/>
        <end position="86"/>
    </location>
</feature>
<dbReference type="Proteomes" id="UP000005408">
    <property type="component" value="Unassembled WGS sequence"/>
</dbReference>
<keyword evidence="6 9" id="KW-1133">Transmembrane helix</keyword>
<keyword evidence="5 9" id="KW-0812">Transmembrane</keyword>
<keyword evidence="7 9" id="KW-0472">Membrane</keyword>
<evidence type="ECO:0000256" key="1">
    <source>
        <dbReference type="ARBA" id="ARBA00004429"/>
    </source>
</evidence>
<dbReference type="GO" id="GO:0005886">
    <property type="term" value="C:plasma membrane"/>
    <property type="evidence" value="ECO:0007669"/>
    <property type="project" value="UniProtKB-SubCell"/>
</dbReference>
<evidence type="ECO:0000256" key="6">
    <source>
        <dbReference type="ARBA" id="ARBA00022989"/>
    </source>
</evidence>
<feature type="transmembrane region" description="Helical" evidence="9">
    <location>
        <begin position="143"/>
        <end position="159"/>
    </location>
</feature>
<evidence type="ECO:0000313" key="10">
    <source>
        <dbReference type="EnsemblMetazoa" id="G13155.5:cds"/>
    </source>
</evidence>
<keyword evidence="2" id="KW-0813">Transport</keyword>
<organism evidence="10 11">
    <name type="scientific">Magallana gigas</name>
    <name type="common">Pacific oyster</name>
    <name type="synonym">Crassostrea gigas</name>
    <dbReference type="NCBI Taxonomy" id="29159"/>
    <lineage>
        <taxon>Eukaryota</taxon>
        <taxon>Metazoa</taxon>
        <taxon>Spiralia</taxon>
        <taxon>Lophotrochozoa</taxon>
        <taxon>Mollusca</taxon>
        <taxon>Bivalvia</taxon>
        <taxon>Autobranchia</taxon>
        <taxon>Pteriomorphia</taxon>
        <taxon>Ostreida</taxon>
        <taxon>Ostreoidea</taxon>
        <taxon>Ostreidae</taxon>
        <taxon>Magallana</taxon>
    </lineage>
</organism>
<evidence type="ECO:0000256" key="5">
    <source>
        <dbReference type="ARBA" id="ARBA00022692"/>
    </source>
</evidence>
<accession>A0A8W8I937</accession>
<evidence type="ECO:0000256" key="4">
    <source>
        <dbReference type="ARBA" id="ARBA00022519"/>
    </source>
</evidence>
<dbReference type="OrthoDB" id="10254418at2759"/>
<evidence type="ECO:0000256" key="2">
    <source>
        <dbReference type="ARBA" id="ARBA00022448"/>
    </source>
</evidence>
<evidence type="ECO:0000256" key="3">
    <source>
        <dbReference type="ARBA" id="ARBA00022475"/>
    </source>
</evidence>
<feature type="transmembrane region" description="Helical" evidence="9">
    <location>
        <begin position="21"/>
        <end position="41"/>
    </location>
</feature>
<evidence type="ECO:0000313" key="11">
    <source>
        <dbReference type="Proteomes" id="UP000005408"/>
    </source>
</evidence>
<dbReference type="EnsemblMetazoa" id="G13155.5">
    <property type="protein sequence ID" value="G13155.5:cds"/>
    <property type="gene ID" value="G13155"/>
</dbReference>
<keyword evidence="3" id="KW-1003">Cell membrane</keyword>
<feature type="region of interest" description="Disordered" evidence="8">
    <location>
        <begin position="1"/>
        <end position="21"/>
    </location>
</feature>
<comment type="subcellular location">
    <subcellularLocation>
        <location evidence="1">Cell inner membrane</location>
        <topology evidence="1">Multi-pass membrane protein</topology>
    </subcellularLocation>
</comment>